<sequence length="77" mass="8547">MSSTVNCKKGRWNETANLADEEFVRAQALKRVARRGRDIRGVHRGAVMKRCVGKTLREMRAAGARTPKDAGPSCKYA</sequence>
<accession>A0AAW8FJY8</accession>
<proteinExistence type="predicted"/>
<evidence type="ECO:0000313" key="2">
    <source>
        <dbReference type="Proteomes" id="UP001234216"/>
    </source>
</evidence>
<organism evidence="1 2">
    <name type="scientific">Streptomyces canus</name>
    <dbReference type="NCBI Taxonomy" id="58343"/>
    <lineage>
        <taxon>Bacteria</taxon>
        <taxon>Bacillati</taxon>
        <taxon>Actinomycetota</taxon>
        <taxon>Actinomycetes</taxon>
        <taxon>Kitasatosporales</taxon>
        <taxon>Streptomycetaceae</taxon>
        <taxon>Streptomyces</taxon>
        <taxon>Streptomyces aurantiacus group</taxon>
    </lineage>
</organism>
<dbReference type="AlphaFoldDB" id="A0AAW8FJY8"/>
<gene>
    <name evidence="1" type="ORF">QFZ22_005455</name>
</gene>
<dbReference type="EMBL" id="JAUSZV010000005">
    <property type="protein sequence ID" value="MDQ0909470.1"/>
    <property type="molecule type" value="Genomic_DNA"/>
</dbReference>
<protein>
    <submittedName>
        <fullName evidence="1">Uncharacterized protein</fullName>
    </submittedName>
</protein>
<comment type="caution">
    <text evidence="1">The sequence shown here is derived from an EMBL/GenBank/DDBJ whole genome shotgun (WGS) entry which is preliminary data.</text>
</comment>
<reference evidence="1" key="1">
    <citation type="submission" date="2023-07" db="EMBL/GenBank/DDBJ databases">
        <title>Comparative genomics of wheat-associated soil bacteria to identify genetic determinants of phenazine resistance.</title>
        <authorList>
            <person name="Mouncey N."/>
        </authorList>
    </citation>
    <scope>NUCLEOTIDE SEQUENCE</scope>
    <source>
        <strain evidence="1">V4I22</strain>
    </source>
</reference>
<evidence type="ECO:0000313" key="1">
    <source>
        <dbReference type="EMBL" id="MDQ0909470.1"/>
    </source>
</evidence>
<name>A0AAW8FJY8_9ACTN</name>
<dbReference type="Proteomes" id="UP001234216">
    <property type="component" value="Unassembled WGS sequence"/>
</dbReference>